<dbReference type="Proteomes" id="UP000215914">
    <property type="component" value="Unassembled WGS sequence"/>
</dbReference>
<organism evidence="5 6">
    <name type="scientific">Helianthus annuus</name>
    <name type="common">Common sunflower</name>
    <dbReference type="NCBI Taxonomy" id="4232"/>
    <lineage>
        <taxon>Eukaryota</taxon>
        <taxon>Viridiplantae</taxon>
        <taxon>Streptophyta</taxon>
        <taxon>Embryophyta</taxon>
        <taxon>Tracheophyta</taxon>
        <taxon>Spermatophyta</taxon>
        <taxon>Magnoliopsida</taxon>
        <taxon>eudicotyledons</taxon>
        <taxon>Gunneridae</taxon>
        <taxon>Pentapetalae</taxon>
        <taxon>asterids</taxon>
        <taxon>campanulids</taxon>
        <taxon>Asterales</taxon>
        <taxon>Asteraceae</taxon>
        <taxon>Asteroideae</taxon>
        <taxon>Heliantheae alliance</taxon>
        <taxon>Heliantheae</taxon>
        <taxon>Helianthus</taxon>
    </lineage>
</organism>
<reference evidence="5" key="2">
    <citation type="submission" date="2020-06" db="EMBL/GenBank/DDBJ databases">
        <title>Helianthus annuus Genome sequencing and assembly Release 2.</title>
        <authorList>
            <person name="Gouzy J."/>
            <person name="Langlade N."/>
            <person name="Munos S."/>
        </authorList>
    </citation>
    <scope>NUCLEOTIDE SEQUENCE</scope>
    <source>
        <tissue evidence="5">Leaves</tissue>
    </source>
</reference>
<dbReference type="InterPro" id="IPR002219">
    <property type="entry name" value="PKC_DAG/PE"/>
</dbReference>
<evidence type="ECO:0000313" key="5">
    <source>
        <dbReference type="EMBL" id="KAF5788165.1"/>
    </source>
</evidence>
<reference evidence="5" key="1">
    <citation type="journal article" date="2017" name="Nature">
        <title>The sunflower genome provides insights into oil metabolism, flowering and Asterid evolution.</title>
        <authorList>
            <person name="Badouin H."/>
            <person name="Gouzy J."/>
            <person name="Grassa C.J."/>
            <person name="Murat F."/>
            <person name="Staton S.E."/>
            <person name="Cottret L."/>
            <person name="Lelandais-Briere C."/>
            <person name="Owens G.L."/>
            <person name="Carrere S."/>
            <person name="Mayjonade B."/>
            <person name="Legrand L."/>
            <person name="Gill N."/>
            <person name="Kane N.C."/>
            <person name="Bowers J.E."/>
            <person name="Hubner S."/>
            <person name="Bellec A."/>
            <person name="Berard A."/>
            <person name="Berges H."/>
            <person name="Blanchet N."/>
            <person name="Boniface M.C."/>
            <person name="Brunel D."/>
            <person name="Catrice O."/>
            <person name="Chaidir N."/>
            <person name="Claudel C."/>
            <person name="Donnadieu C."/>
            <person name="Faraut T."/>
            <person name="Fievet G."/>
            <person name="Helmstetter N."/>
            <person name="King M."/>
            <person name="Knapp S.J."/>
            <person name="Lai Z."/>
            <person name="Le Paslier M.C."/>
            <person name="Lippi Y."/>
            <person name="Lorenzon L."/>
            <person name="Mandel J.R."/>
            <person name="Marage G."/>
            <person name="Marchand G."/>
            <person name="Marquand E."/>
            <person name="Bret-Mestries E."/>
            <person name="Morien E."/>
            <person name="Nambeesan S."/>
            <person name="Nguyen T."/>
            <person name="Pegot-Espagnet P."/>
            <person name="Pouilly N."/>
            <person name="Raftis F."/>
            <person name="Sallet E."/>
            <person name="Schiex T."/>
            <person name="Thomas J."/>
            <person name="Vandecasteele C."/>
            <person name="Vares D."/>
            <person name="Vear F."/>
            <person name="Vautrin S."/>
            <person name="Crespi M."/>
            <person name="Mangin B."/>
            <person name="Burke J.M."/>
            <person name="Salse J."/>
            <person name="Munos S."/>
            <person name="Vincourt P."/>
            <person name="Rieseberg L.H."/>
            <person name="Langlade N.B."/>
        </authorList>
    </citation>
    <scope>NUCLEOTIDE SEQUENCE</scope>
    <source>
        <tissue evidence="5">Leaves</tissue>
    </source>
</reference>
<gene>
    <name evidence="5" type="ORF">HanXRQr2_Chr10g0460941</name>
</gene>
<dbReference type="SUPFAM" id="SSF57889">
    <property type="entry name" value="Cysteine-rich domain"/>
    <property type="match status" value="2"/>
</dbReference>
<keyword evidence="6" id="KW-1185">Reference proteome</keyword>
<dbReference type="Gramene" id="mRNA:HanXRQr2_Chr10g0460941">
    <property type="protein sequence ID" value="CDS:HanXRQr2_Chr10g0460941.1"/>
    <property type="gene ID" value="HanXRQr2_Chr10g0460941"/>
</dbReference>
<dbReference type="PANTHER" id="PTHR32410:SF216">
    <property type="entry name" value="PHORBOL-ESTER_DAG-TYPE DOMAIN-CONTAINING PROTEIN"/>
    <property type="match status" value="1"/>
</dbReference>
<dbReference type="AlphaFoldDB" id="A0A9K3N627"/>
<dbReference type="GO" id="GO:0016301">
    <property type="term" value="F:kinase activity"/>
    <property type="evidence" value="ECO:0007669"/>
    <property type="project" value="UniProtKB-KW"/>
</dbReference>
<dbReference type="GO" id="GO:0046872">
    <property type="term" value="F:metal ion binding"/>
    <property type="evidence" value="ECO:0007669"/>
    <property type="project" value="UniProtKB-KW"/>
</dbReference>
<evidence type="ECO:0000259" key="4">
    <source>
        <dbReference type="PROSITE" id="PS50081"/>
    </source>
</evidence>
<keyword evidence="5" id="KW-0418">Kinase</keyword>
<evidence type="ECO:0000256" key="3">
    <source>
        <dbReference type="ARBA" id="ARBA00022833"/>
    </source>
</evidence>
<feature type="domain" description="Phorbol-ester/DAG-type" evidence="4">
    <location>
        <begin position="77"/>
        <end position="135"/>
    </location>
</feature>
<comment type="caution">
    <text evidence="5">The sequence shown here is derived from an EMBL/GenBank/DDBJ whole genome shotgun (WGS) entry which is preliminary data.</text>
</comment>
<evidence type="ECO:0000256" key="2">
    <source>
        <dbReference type="ARBA" id="ARBA00022737"/>
    </source>
</evidence>
<dbReference type="InterPro" id="IPR004146">
    <property type="entry name" value="DC1"/>
</dbReference>
<evidence type="ECO:0000256" key="1">
    <source>
        <dbReference type="ARBA" id="ARBA00022723"/>
    </source>
</evidence>
<name>A0A9K3N627_HELAN</name>
<dbReference type="InterPro" id="IPR046349">
    <property type="entry name" value="C1-like_sf"/>
</dbReference>
<accession>A0A9K3N627</accession>
<dbReference type="PROSITE" id="PS50081">
    <property type="entry name" value="ZF_DAG_PE_2"/>
    <property type="match status" value="1"/>
</dbReference>
<keyword evidence="2" id="KW-0677">Repeat</keyword>
<keyword evidence="3" id="KW-0862">Zinc</keyword>
<evidence type="ECO:0000313" key="6">
    <source>
        <dbReference type="Proteomes" id="UP000215914"/>
    </source>
</evidence>
<protein>
    <submittedName>
        <fullName evidence="5">Kinase C-like, phorbol ester/diacylglycerol-binding protein</fullName>
    </submittedName>
</protein>
<dbReference type="PANTHER" id="PTHR32410">
    <property type="entry name" value="CYSTEINE/HISTIDINE-RICH C1 DOMAIN FAMILY PROTEIN"/>
    <property type="match status" value="1"/>
</dbReference>
<dbReference type="EMBL" id="MNCJ02000325">
    <property type="protein sequence ID" value="KAF5788165.1"/>
    <property type="molecule type" value="Genomic_DNA"/>
</dbReference>
<sequence>MCDFYVDINCAFIPKEITHDAHPNHLLSIVKSSAKQSKEICRACKYSMRRRNLVFHCPSCNFYIHVECALLLPRVIKHKLDKHPLNLRYEPAENHISEYFCEICEDELIPWQWFYHCTICAQSMHAACVPLILQCEQNTYVANRKCV</sequence>
<keyword evidence="1" id="KW-0479">Metal-binding</keyword>
<proteinExistence type="predicted"/>
<dbReference type="Pfam" id="PF03107">
    <property type="entry name" value="C1_2"/>
    <property type="match status" value="2"/>
</dbReference>
<keyword evidence="5" id="KW-0808">Transferase</keyword>
<dbReference type="InterPro" id="IPR053192">
    <property type="entry name" value="Vacuole_Formation_Reg"/>
</dbReference>